<dbReference type="OrthoDB" id="5383291at2"/>
<dbReference type="InterPro" id="IPR029063">
    <property type="entry name" value="SAM-dependent_MTases_sf"/>
</dbReference>
<dbReference type="InterPro" id="IPR007848">
    <property type="entry name" value="Small_mtfrase_dom"/>
</dbReference>
<accession>A0A1G8B159</accession>
<dbReference type="GO" id="GO:0005737">
    <property type="term" value="C:cytoplasm"/>
    <property type="evidence" value="ECO:0007669"/>
    <property type="project" value="UniProtKB-SubCell"/>
</dbReference>
<dbReference type="InterPro" id="IPR002052">
    <property type="entry name" value="DNA_methylase_N6_adenine_CS"/>
</dbReference>
<evidence type="ECO:0000256" key="6">
    <source>
        <dbReference type="HAMAP-Rule" id="MF_01872"/>
    </source>
</evidence>
<proteinExistence type="inferred from homology"/>
<dbReference type="GO" id="GO:0032259">
    <property type="term" value="P:methylation"/>
    <property type="evidence" value="ECO:0007669"/>
    <property type="project" value="UniProtKB-KW"/>
</dbReference>
<dbReference type="GO" id="GO:0016430">
    <property type="term" value="F:tRNA (adenine-N6)-methyltransferase activity"/>
    <property type="evidence" value="ECO:0007669"/>
    <property type="project" value="UniProtKB-UniRule"/>
</dbReference>
<dbReference type="InterPro" id="IPR050210">
    <property type="entry name" value="tRNA_Adenine-N(6)_MTase"/>
</dbReference>
<dbReference type="Proteomes" id="UP000198854">
    <property type="component" value="Unassembled WGS sequence"/>
</dbReference>
<keyword evidence="9" id="KW-1185">Reference proteome</keyword>
<dbReference type="GO" id="GO:0008033">
    <property type="term" value="P:tRNA processing"/>
    <property type="evidence" value="ECO:0007669"/>
    <property type="project" value="UniProtKB-UniRule"/>
</dbReference>
<organism evidence="8 9">
    <name type="scientific">Vibrio xiamenensis</name>
    <dbReference type="NCBI Taxonomy" id="861298"/>
    <lineage>
        <taxon>Bacteria</taxon>
        <taxon>Pseudomonadati</taxon>
        <taxon>Pseudomonadota</taxon>
        <taxon>Gammaproteobacteria</taxon>
        <taxon>Vibrionales</taxon>
        <taxon>Vibrionaceae</taxon>
        <taxon>Vibrio</taxon>
    </lineage>
</organism>
<keyword evidence="1 6" id="KW-0963">Cytoplasm</keyword>
<dbReference type="InterPro" id="IPR022882">
    <property type="entry name" value="tRNA_adenine-N6_MeTrfase"/>
</dbReference>
<evidence type="ECO:0000259" key="7">
    <source>
        <dbReference type="Pfam" id="PF05175"/>
    </source>
</evidence>
<dbReference type="HAMAP" id="MF_01872">
    <property type="entry name" value="tRNA_methyltr_YfiC"/>
    <property type="match status" value="1"/>
</dbReference>
<gene>
    <name evidence="8" type="ORF">SAMN04488136_11270</name>
</gene>
<dbReference type="PROSITE" id="PS00092">
    <property type="entry name" value="N6_MTASE"/>
    <property type="match status" value="1"/>
</dbReference>
<keyword evidence="4 6" id="KW-0949">S-adenosyl-L-methionine</keyword>
<evidence type="ECO:0000256" key="2">
    <source>
        <dbReference type="ARBA" id="ARBA00022603"/>
    </source>
</evidence>
<dbReference type="Gene3D" id="3.40.50.150">
    <property type="entry name" value="Vaccinia Virus protein VP39"/>
    <property type="match status" value="1"/>
</dbReference>
<dbReference type="CDD" id="cd02440">
    <property type="entry name" value="AdoMet_MTases"/>
    <property type="match status" value="1"/>
</dbReference>
<evidence type="ECO:0000256" key="5">
    <source>
        <dbReference type="ARBA" id="ARBA00022694"/>
    </source>
</evidence>
<comment type="similarity">
    <text evidence="6">Belongs to the methyltransferase superfamily. tRNA (adenine-N(6)-)-methyltransferase family.</text>
</comment>
<name>A0A1G8B159_9VIBR</name>
<dbReference type="PANTHER" id="PTHR47739:SF1">
    <property type="entry name" value="TRNA1(VAL) (ADENINE(37)-N6)-METHYLTRANSFERASE"/>
    <property type="match status" value="1"/>
</dbReference>
<dbReference type="PANTHER" id="PTHR47739">
    <property type="entry name" value="TRNA1(VAL) (ADENINE(37)-N6)-METHYLTRANSFERASE"/>
    <property type="match status" value="1"/>
</dbReference>
<dbReference type="GO" id="GO:0003676">
    <property type="term" value="F:nucleic acid binding"/>
    <property type="evidence" value="ECO:0007669"/>
    <property type="project" value="InterPro"/>
</dbReference>
<evidence type="ECO:0000313" key="9">
    <source>
        <dbReference type="Proteomes" id="UP000198854"/>
    </source>
</evidence>
<dbReference type="EMBL" id="FNDD01000012">
    <property type="protein sequence ID" value="SDH26927.1"/>
    <property type="molecule type" value="Genomic_DNA"/>
</dbReference>
<keyword evidence="5 6" id="KW-0819">tRNA processing</keyword>
<comment type="subcellular location">
    <subcellularLocation>
        <location evidence="6">Cytoplasm</location>
    </subcellularLocation>
</comment>
<dbReference type="STRING" id="861298.SAMN04488136_11270"/>
<comment type="catalytic activity">
    <reaction evidence="6">
        <text>adenosine(37) in tRNA1(Val) + S-adenosyl-L-methionine = N(6)-methyladenosine(37) in tRNA1(Val) + S-adenosyl-L-homocysteine + H(+)</text>
        <dbReference type="Rhea" id="RHEA:43160"/>
        <dbReference type="Rhea" id="RHEA-COMP:10369"/>
        <dbReference type="Rhea" id="RHEA-COMP:10370"/>
        <dbReference type="ChEBI" id="CHEBI:15378"/>
        <dbReference type="ChEBI" id="CHEBI:57856"/>
        <dbReference type="ChEBI" id="CHEBI:59789"/>
        <dbReference type="ChEBI" id="CHEBI:74411"/>
        <dbReference type="ChEBI" id="CHEBI:74449"/>
        <dbReference type="EC" id="2.1.1.223"/>
    </reaction>
</comment>
<evidence type="ECO:0000256" key="3">
    <source>
        <dbReference type="ARBA" id="ARBA00022679"/>
    </source>
</evidence>
<dbReference type="Pfam" id="PF05175">
    <property type="entry name" value="MTS"/>
    <property type="match status" value="1"/>
</dbReference>
<reference evidence="9" key="1">
    <citation type="submission" date="2016-10" db="EMBL/GenBank/DDBJ databases">
        <authorList>
            <person name="Varghese N."/>
            <person name="Submissions S."/>
        </authorList>
    </citation>
    <scope>NUCLEOTIDE SEQUENCE [LARGE SCALE GENOMIC DNA]</scope>
    <source>
        <strain evidence="9">CGMCC 1.10228</strain>
    </source>
</reference>
<dbReference type="SUPFAM" id="SSF53335">
    <property type="entry name" value="S-adenosyl-L-methionine-dependent methyltransferases"/>
    <property type="match status" value="1"/>
</dbReference>
<dbReference type="AlphaFoldDB" id="A0A1G8B159"/>
<feature type="domain" description="Methyltransferase small" evidence="7">
    <location>
        <begin position="17"/>
        <end position="100"/>
    </location>
</feature>
<protein>
    <recommendedName>
        <fullName evidence="6">tRNA1(Val) (adenine(37)-N6)-methyltransferase</fullName>
        <ecNumber evidence="6">2.1.1.223</ecNumber>
    </recommendedName>
    <alternativeName>
        <fullName evidence="6">tRNA m6A37 methyltransferase</fullName>
    </alternativeName>
</protein>
<evidence type="ECO:0000256" key="1">
    <source>
        <dbReference type="ARBA" id="ARBA00022490"/>
    </source>
</evidence>
<comment type="function">
    <text evidence="6">Specifically methylates the adenine in position 37 of tRNA(1)(Val) (anticodon cmo5UAC).</text>
</comment>
<keyword evidence="3 6" id="KW-0808">Transferase</keyword>
<dbReference type="EC" id="2.1.1.223" evidence="6"/>
<evidence type="ECO:0000256" key="4">
    <source>
        <dbReference type="ARBA" id="ARBA00022691"/>
    </source>
</evidence>
<keyword evidence="2 6" id="KW-0489">Methyltransferase</keyword>
<sequence length="215" mass="23831">MAVSTDGVLLGAWTQLNDAKTVLDIGTGTGLLALMCAQRRAHAQITAIEIDDCAIASATGNIERSPWQSRITLIQSDAREAQFDNLFEVIICNPPYFLSGEQAQMPQRAKARHSDHLDHQILLSNCAKWLTEDGQASFILPVVEGRAFIASAKHHGLFASRVCQVSPTEHKAPNRLLIELRKHQQTCVKSTLTIREKQAYSGQFTALTKDFYLKM</sequence>
<evidence type="ECO:0000313" key="8">
    <source>
        <dbReference type="EMBL" id="SDH26927.1"/>
    </source>
</evidence>